<sequence length="61" mass="6662">MTAEMIRSSCVRTLWTVLLVASGTTFMMGCGGSEPEPEPEAQAVEQEELSDQLQTIEQEGE</sequence>
<evidence type="ECO:0000256" key="1">
    <source>
        <dbReference type="SAM" id="MobiDB-lite"/>
    </source>
</evidence>
<name>A0A517Z479_9PLAN</name>
<feature type="region of interest" description="Disordered" evidence="1">
    <location>
        <begin position="29"/>
        <end position="61"/>
    </location>
</feature>
<dbReference type="EMBL" id="CP036275">
    <property type="protein sequence ID" value="QDU37292.1"/>
    <property type="molecule type" value="Genomic_DNA"/>
</dbReference>
<dbReference type="Proteomes" id="UP000320496">
    <property type="component" value="Chromosome"/>
</dbReference>
<evidence type="ECO:0000313" key="2">
    <source>
        <dbReference type="EMBL" id="QDU37292.1"/>
    </source>
</evidence>
<organism evidence="2 3">
    <name type="scientific">Maioricimonas rarisocia</name>
    <dbReference type="NCBI Taxonomy" id="2528026"/>
    <lineage>
        <taxon>Bacteria</taxon>
        <taxon>Pseudomonadati</taxon>
        <taxon>Planctomycetota</taxon>
        <taxon>Planctomycetia</taxon>
        <taxon>Planctomycetales</taxon>
        <taxon>Planctomycetaceae</taxon>
        <taxon>Maioricimonas</taxon>
    </lineage>
</organism>
<keyword evidence="3" id="KW-1185">Reference proteome</keyword>
<accession>A0A517Z479</accession>
<feature type="compositionally biased region" description="Polar residues" evidence="1">
    <location>
        <begin position="51"/>
        <end position="61"/>
    </location>
</feature>
<feature type="compositionally biased region" description="Acidic residues" evidence="1">
    <location>
        <begin position="35"/>
        <end position="50"/>
    </location>
</feature>
<gene>
    <name evidence="2" type="ORF">Mal4_16020</name>
</gene>
<dbReference type="PROSITE" id="PS51257">
    <property type="entry name" value="PROKAR_LIPOPROTEIN"/>
    <property type="match status" value="1"/>
</dbReference>
<reference evidence="2 3" key="1">
    <citation type="submission" date="2019-02" db="EMBL/GenBank/DDBJ databases">
        <title>Deep-cultivation of Planctomycetes and their phenomic and genomic characterization uncovers novel biology.</title>
        <authorList>
            <person name="Wiegand S."/>
            <person name="Jogler M."/>
            <person name="Boedeker C."/>
            <person name="Pinto D."/>
            <person name="Vollmers J."/>
            <person name="Rivas-Marin E."/>
            <person name="Kohn T."/>
            <person name="Peeters S.H."/>
            <person name="Heuer A."/>
            <person name="Rast P."/>
            <person name="Oberbeckmann S."/>
            <person name="Bunk B."/>
            <person name="Jeske O."/>
            <person name="Meyerdierks A."/>
            <person name="Storesund J.E."/>
            <person name="Kallscheuer N."/>
            <person name="Luecker S."/>
            <person name="Lage O.M."/>
            <person name="Pohl T."/>
            <person name="Merkel B.J."/>
            <person name="Hornburger P."/>
            <person name="Mueller R.-W."/>
            <person name="Bruemmer F."/>
            <person name="Labrenz M."/>
            <person name="Spormann A.M."/>
            <person name="Op den Camp H."/>
            <person name="Overmann J."/>
            <person name="Amann R."/>
            <person name="Jetten M.S.M."/>
            <person name="Mascher T."/>
            <person name="Medema M.H."/>
            <person name="Devos D.P."/>
            <person name="Kaster A.-K."/>
            <person name="Ovreas L."/>
            <person name="Rohde M."/>
            <person name="Galperin M.Y."/>
            <person name="Jogler C."/>
        </authorList>
    </citation>
    <scope>NUCLEOTIDE SEQUENCE [LARGE SCALE GENOMIC DNA]</scope>
    <source>
        <strain evidence="2 3">Mal4</strain>
    </source>
</reference>
<dbReference type="KEGG" id="mri:Mal4_16020"/>
<evidence type="ECO:0000313" key="3">
    <source>
        <dbReference type="Proteomes" id="UP000320496"/>
    </source>
</evidence>
<dbReference type="AlphaFoldDB" id="A0A517Z479"/>
<proteinExistence type="predicted"/>
<protein>
    <submittedName>
        <fullName evidence="2">Uncharacterized protein</fullName>
    </submittedName>
</protein>